<gene>
    <name evidence="1" type="ORF">DICVIV_12178</name>
</gene>
<keyword evidence="2" id="KW-1185">Reference proteome</keyword>
<evidence type="ECO:0000313" key="2">
    <source>
        <dbReference type="Proteomes" id="UP000053766"/>
    </source>
</evidence>
<evidence type="ECO:0000313" key="1">
    <source>
        <dbReference type="EMBL" id="KJH41845.1"/>
    </source>
</evidence>
<dbReference type="Proteomes" id="UP000053766">
    <property type="component" value="Unassembled WGS sequence"/>
</dbReference>
<dbReference type="EMBL" id="KN716749">
    <property type="protein sequence ID" value="KJH41845.1"/>
    <property type="molecule type" value="Genomic_DNA"/>
</dbReference>
<dbReference type="OrthoDB" id="5773239at2759"/>
<reference evidence="2" key="2">
    <citation type="journal article" date="2016" name="Sci. Rep.">
        <title>Dictyocaulus viviparus genome, variome and transcriptome elucidate lungworm biology and support future intervention.</title>
        <authorList>
            <person name="McNulty S.N."/>
            <person name="Strube C."/>
            <person name="Rosa B.A."/>
            <person name="Martin J.C."/>
            <person name="Tyagi R."/>
            <person name="Choi Y.J."/>
            <person name="Wang Q."/>
            <person name="Hallsworth Pepin K."/>
            <person name="Zhang X."/>
            <person name="Ozersky P."/>
            <person name="Wilson R.K."/>
            <person name="Sternberg P.W."/>
            <person name="Gasser R.B."/>
            <person name="Mitreva M."/>
        </authorList>
    </citation>
    <scope>NUCLEOTIDE SEQUENCE [LARGE SCALE GENOMIC DNA]</scope>
    <source>
        <strain evidence="2">HannoverDv2000</strain>
    </source>
</reference>
<protein>
    <submittedName>
        <fullName evidence="1">Uncharacterized protein</fullName>
    </submittedName>
</protein>
<accession>A0A0D8XB59</accession>
<dbReference type="AlphaFoldDB" id="A0A0D8XB59"/>
<proteinExistence type="predicted"/>
<name>A0A0D8XB59_DICVI</name>
<sequence>MNIEDFMAMVFLLSDSIIVPRLKRQTYQYDEALLAYANPHPGTKIKQGYLARYAPQDWPKW</sequence>
<reference evidence="1 2" key="1">
    <citation type="submission" date="2013-11" db="EMBL/GenBank/DDBJ databases">
        <title>Draft genome of the bovine lungworm Dictyocaulus viviparus.</title>
        <authorList>
            <person name="Mitreva M."/>
        </authorList>
    </citation>
    <scope>NUCLEOTIDE SEQUENCE [LARGE SCALE GENOMIC DNA]</scope>
    <source>
        <strain evidence="1 2">HannoverDv2000</strain>
    </source>
</reference>
<organism evidence="1 2">
    <name type="scientific">Dictyocaulus viviparus</name>
    <name type="common">Bovine lungworm</name>
    <dbReference type="NCBI Taxonomy" id="29172"/>
    <lineage>
        <taxon>Eukaryota</taxon>
        <taxon>Metazoa</taxon>
        <taxon>Ecdysozoa</taxon>
        <taxon>Nematoda</taxon>
        <taxon>Chromadorea</taxon>
        <taxon>Rhabditida</taxon>
        <taxon>Rhabditina</taxon>
        <taxon>Rhabditomorpha</taxon>
        <taxon>Strongyloidea</taxon>
        <taxon>Metastrongylidae</taxon>
        <taxon>Dictyocaulus</taxon>
    </lineage>
</organism>